<protein>
    <submittedName>
        <fullName evidence="1">Uncharacterized protein</fullName>
    </submittedName>
</protein>
<name>A0A916W843_9BACI</name>
<reference evidence="1" key="1">
    <citation type="journal article" date="2014" name="Int. J. Syst. Evol. Microbiol.">
        <title>Complete genome sequence of Corynebacterium casei LMG S-19264T (=DSM 44701T), isolated from a smear-ripened cheese.</title>
        <authorList>
            <consortium name="US DOE Joint Genome Institute (JGI-PGF)"/>
            <person name="Walter F."/>
            <person name="Albersmeier A."/>
            <person name="Kalinowski J."/>
            <person name="Ruckert C."/>
        </authorList>
    </citation>
    <scope>NUCLEOTIDE SEQUENCE</scope>
    <source>
        <strain evidence="1">CGMCC 1.12408</strain>
    </source>
</reference>
<keyword evidence="2" id="KW-1185">Reference proteome</keyword>
<reference evidence="1" key="2">
    <citation type="submission" date="2020-09" db="EMBL/GenBank/DDBJ databases">
        <authorList>
            <person name="Sun Q."/>
            <person name="Zhou Y."/>
        </authorList>
    </citation>
    <scope>NUCLEOTIDE SEQUENCE</scope>
    <source>
        <strain evidence="1">CGMCC 1.12408</strain>
    </source>
</reference>
<dbReference type="AlphaFoldDB" id="A0A916W843"/>
<dbReference type="Proteomes" id="UP000613512">
    <property type="component" value="Unassembled WGS sequence"/>
</dbReference>
<evidence type="ECO:0000313" key="1">
    <source>
        <dbReference type="EMBL" id="GGA75994.1"/>
    </source>
</evidence>
<dbReference type="EMBL" id="BMEY01000008">
    <property type="protein sequence ID" value="GGA75994.1"/>
    <property type="molecule type" value="Genomic_DNA"/>
</dbReference>
<proteinExistence type="predicted"/>
<dbReference type="RefSeq" id="WP_188384478.1">
    <property type="nucleotide sequence ID" value="NZ_BMEY01000008.1"/>
</dbReference>
<comment type="caution">
    <text evidence="1">The sequence shown here is derived from an EMBL/GenBank/DDBJ whole genome shotgun (WGS) entry which is preliminary data.</text>
</comment>
<gene>
    <name evidence="1" type="ORF">GCM10008025_19570</name>
</gene>
<organism evidence="1 2">
    <name type="scientific">Ornithinibacillus halotolerans</name>
    <dbReference type="NCBI Taxonomy" id="1274357"/>
    <lineage>
        <taxon>Bacteria</taxon>
        <taxon>Bacillati</taxon>
        <taxon>Bacillota</taxon>
        <taxon>Bacilli</taxon>
        <taxon>Bacillales</taxon>
        <taxon>Bacillaceae</taxon>
        <taxon>Ornithinibacillus</taxon>
    </lineage>
</organism>
<sequence>MKYLKGKPLVKLNSTSPRKVVAKKVSGGGCLCGQINKITNQKTRYRSVARIRQR</sequence>
<evidence type="ECO:0000313" key="2">
    <source>
        <dbReference type="Proteomes" id="UP000613512"/>
    </source>
</evidence>
<accession>A0A916W843</accession>